<dbReference type="EMBL" id="JAPFRF010000018">
    <property type="protein sequence ID" value="KAJ7308049.1"/>
    <property type="molecule type" value="Genomic_DNA"/>
</dbReference>
<evidence type="ECO:0000313" key="6">
    <source>
        <dbReference type="EMBL" id="KAJ7308049.1"/>
    </source>
</evidence>
<reference evidence="6" key="1">
    <citation type="journal article" date="2023" name="DNA Res.">
        <title>Chromosome-level genome assembly of Phrynocephalus forsythii using third-generation DNA sequencing and Hi-C analysis.</title>
        <authorList>
            <person name="Qi Y."/>
            <person name="Zhao W."/>
            <person name="Zhao Y."/>
            <person name="Niu C."/>
            <person name="Cao S."/>
            <person name="Zhang Y."/>
        </authorList>
    </citation>
    <scope>NUCLEOTIDE SEQUENCE</scope>
    <source>
        <tissue evidence="6">Muscle</tissue>
    </source>
</reference>
<comment type="caution">
    <text evidence="6">The sequence shown here is derived from an EMBL/GenBank/DDBJ whole genome shotgun (WGS) entry which is preliminary data.</text>
</comment>
<dbReference type="Proteomes" id="UP001142489">
    <property type="component" value="Unassembled WGS sequence"/>
</dbReference>
<dbReference type="PANTHER" id="PTHR22791:SF6">
    <property type="entry name" value="RING-TYPE DOMAIN-CONTAINING PROTEIN"/>
    <property type="match status" value="1"/>
</dbReference>
<proteinExistence type="predicted"/>
<evidence type="ECO:0000313" key="7">
    <source>
        <dbReference type="Proteomes" id="UP001142489"/>
    </source>
</evidence>
<sequence length="127" mass="13484">MSSPETPFRSPQGSVSLAPFAAEAGPERRVPECAICYEAYQVAGGPWPKLLQCCHSVCLACLTKLLCPSPASAFVVCPFCRRVTVVPEGGLQALEDDETFLQPMAPAHGVARAARRLQRGPGSIKAT</sequence>
<dbReference type="GO" id="GO:0016567">
    <property type="term" value="P:protein ubiquitination"/>
    <property type="evidence" value="ECO:0007669"/>
    <property type="project" value="TreeGrafter"/>
</dbReference>
<dbReference type="GO" id="GO:0061630">
    <property type="term" value="F:ubiquitin protein ligase activity"/>
    <property type="evidence" value="ECO:0007669"/>
    <property type="project" value="TreeGrafter"/>
</dbReference>
<keyword evidence="3" id="KW-0862">Zinc</keyword>
<dbReference type="InterPro" id="IPR017907">
    <property type="entry name" value="Znf_RING_CS"/>
</dbReference>
<protein>
    <recommendedName>
        <fullName evidence="5">RING-type domain-containing protein</fullName>
    </recommendedName>
</protein>
<dbReference type="OrthoDB" id="252722at2759"/>
<dbReference type="InterPro" id="IPR051435">
    <property type="entry name" value="RING_finger_E3_ubiq-ligases"/>
</dbReference>
<dbReference type="PROSITE" id="PS50089">
    <property type="entry name" value="ZF_RING_2"/>
    <property type="match status" value="1"/>
</dbReference>
<dbReference type="InterPro" id="IPR013083">
    <property type="entry name" value="Znf_RING/FYVE/PHD"/>
</dbReference>
<gene>
    <name evidence="6" type="ORF">JRQ81_008551</name>
</gene>
<organism evidence="6 7">
    <name type="scientific">Phrynocephalus forsythii</name>
    <dbReference type="NCBI Taxonomy" id="171643"/>
    <lineage>
        <taxon>Eukaryota</taxon>
        <taxon>Metazoa</taxon>
        <taxon>Chordata</taxon>
        <taxon>Craniata</taxon>
        <taxon>Vertebrata</taxon>
        <taxon>Euteleostomi</taxon>
        <taxon>Lepidosauria</taxon>
        <taxon>Squamata</taxon>
        <taxon>Bifurcata</taxon>
        <taxon>Unidentata</taxon>
        <taxon>Episquamata</taxon>
        <taxon>Toxicofera</taxon>
        <taxon>Iguania</taxon>
        <taxon>Acrodonta</taxon>
        <taxon>Agamidae</taxon>
        <taxon>Agaminae</taxon>
        <taxon>Phrynocephalus</taxon>
    </lineage>
</organism>
<dbReference type="AlphaFoldDB" id="A0A9Q0XAF2"/>
<dbReference type="GO" id="GO:0008270">
    <property type="term" value="F:zinc ion binding"/>
    <property type="evidence" value="ECO:0007669"/>
    <property type="project" value="UniProtKB-KW"/>
</dbReference>
<dbReference type="PROSITE" id="PS00518">
    <property type="entry name" value="ZF_RING_1"/>
    <property type="match status" value="1"/>
</dbReference>
<evidence type="ECO:0000256" key="3">
    <source>
        <dbReference type="ARBA" id="ARBA00022833"/>
    </source>
</evidence>
<keyword evidence="7" id="KW-1185">Reference proteome</keyword>
<dbReference type="SUPFAM" id="SSF57850">
    <property type="entry name" value="RING/U-box"/>
    <property type="match status" value="1"/>
</dbReference>
<dbReference type="InterPro" id="IPR001841">
    <property type="entry name" value="Znf_RING"/>
</dbReference>
<evidence type="ECO:0000256" key="2">
    <source>
        <dbReference type="ARBA" id="ARBA00022771"/>
    </source>
</evidence>
<keyword evidence="1" id="KW-0479">Metal-binding</keyword>
<dbReference type="Gene3D" id="3.30.40.10">
    <property type="entry name" value="Zinc/RING finger domain, C3HC4 (zinc finger)"/>
    <property type="match status" value="1"/>
</dbReference>
<evidence type="ECO:0000256" key="1">
    <source>
        <dbReference type="ARBA" id="ARBA00022723"/>
    </source>
</evidence>
<evidence type="ECO:0000259" key="5">
    <source>
        <dbReference type="PROSITE" id="PS50089"/>
    </source>
</evidence>
<name>A0A9Q0XAF2_9SAUR</name>
<dbReference type="PANTHER" id="PTHR22791">
    <property type="entry name" value="RING-TYPE DOMAIN-CONTAINING PROTEIN"/>
    <property type="match status" value="1"/>
</dbReference>
<feature type="domain" description="RING-type" evidence="5">
    <location>
        <begin position="33"/>
        <end position="81"/>
    </location>
</feature>
<dbReference type="SMART" id="SM00184">
    <property type="entry name" value="RING"/>
    <property type="match status" value="1"/>
</dbReference>
<keyword evidence="2 4" id="KW-0863">Zinc-finger</keyword>
<evidence type="ECO:0000256" key="4">
    <source>
        <dbReference type="PROSITE-ProRule" id="PRU00175"/>
    </source>
</evidence>
<accession>A0A9Q0XAF2</accession>